<protein>
    <recommendedName>
        <fullName evidence="1">DprA winged helix domain-containing protein</fullName>
    </recommendedName>
</protein>
<reference evidence="2 3" key="1">
    <citation type="submission" date="2021-03" db="EMBL/GenBank/DDBJ databases">
        <title>Flavobacterium Flabelliformis Sp. Nov. And Flavobacterium Geliluteum Sp. Nov., Two Novel Multidrug Resistant Psychrophilic Species Isolated From Antarctica.</title>
        <authorList>
            <person name="Kralova S."/>
            <person name="Busse H.J."/>
            <person name="Bezdicek M."/>
            <person name="Nykrynova M."/>
            <person name="Kroupova E."/>
            <person name="Krsek D."/>
            <person name="Sedlacek I."/>
        </authorList>
    </citation>
    <scope>NUCLEOTIDE SEQUENCE [LARGE SCALE GENOMIC DNA]</scope>
    <source>
        <strain evidence="2 3">P4023</strain>
    </source>
</reference>
<evidence type="ECO:0000313" key="3">
    <source>
        <dbReference type="Proteomes" id="UP000674217"/>
    </source>
</evidence>
<keyword evidence="3" id="KW-1185">Reference proteome</keyword>
<dbReference type="Proteomes" id="UP000674217">
    <property type="component" value="Unassembled WGS sequence"/>
</dbReference>
<name>A0ABS5CRC4_9FLAO</name>
<proteinExistence type="predicted"/>
<dbReference type="EMBL" id="JAGFBU010000001">
    <property type="protein sequence ID" value="MBP4141160.1"/>
    <property type="molecule type" value="Genomic_DNA"/>
</dbReference>
<comment type="caution">
    <text evidence="2">The sequence shown here is derived from an EMBL/GenBank/DDBJ whole genome shotgun (WGS) entry which is preliminary data.</text>
</comment>
<evidence type="ECO:0000259" key="1">
    <source>
        <dbReference type="Pfam" id="PF17782"/>
    </source>
</evidence>
<gene>
    <name evidence="2" type="ORF">J3S90_05020</name>
</gene>
<evidence type="ECO:0000313" key="2">
    <source>
        <dbReference type="EMBL" id="MBP4141160.1"/>
    </source>
</evidence>
<dbReference type="InterPro" id="IPR041614">
    <property type="entry name" value="DprA_WH"/>
</dbReference>
<dbReference type="Pfam" id="PF17782">
    <property type="entry name" value="WHD_DprA"/>
    <property type="match status" value="1"/>
</dbReference>
<feature type="domain" description="DprA winged helix" evidence="1">
    <location>
        <begin position="5"/>
        <end position="35"/>
    </location>
</feature>
<accession>A0ABS5CRC4</accession>
<sequence>MSHNISLRCDFPIYKISGMLLNMELKGVIRPLPGKLFDAI</sequence>
<organism evidence="2 3">
    <name type="scientific">Flavobacterium flabelliforme</name>
    <dbReference type="NCBI Taxonomy" id="2816119"/>
    <lineage>
        <taxon>Bacteria</taxon>
        <taxon>Pseudomonadati</taxon>
        <taxon>Bacteroidota</taxon>
        <taxon>Flavobacteriia</taxon>
        <taxon>Flavobacteriales</taxon>
        <taxon>Flavobacteriaceae</taxon>
        <taxon>Flavobacterium</taxon>
    </lineage>
</organism>